<dbReference type="EMBL" id="LBWL01000013">
    <property type="protein sequence ID" value="KKR08625.1"/>
    <property type="molecule type" value="Genomic_DNA"/>
</dbReference>
<keyword evidence="1" id="KW-0812">Transmembrane</keyword>
<evidence type="ECO:0000313" key="3">
    <source>
        <dbReference type="Proteomes" id="UP000033996"/>
    </source>
</evidence>
<accession>A0A837HPL3</accession>
<feature type="transmembrane region" description="Helical" evidence="1">
    <location>
        <begin position="6"/>
        <end position="26"/>
    </location>
</feature>
<evidence type="ECO:0000313" key="2">
    <source>
        <dbReference type="EMBL" id="KKR08625.1"/>
    </source>
</evidence>
<dbReference type="AlphaFoldDB" id="A0A837HPL3"/>
<gene>
    <name evidence="2" type="ORF">UT35_C0013G0005</name>
</gene>
<proteinExistence type="predicted"/>
<dbReference type="PANTHER" id="PTHR43649">
    <property type="entry name" value="ARABINOSE-BINDING PROTEIN-RELATED"/>
    <property type="match status" value="1"/>
</dbReference>
<dbReference type="Proteomes" id="UP000033996">
    <property type="component" value="Unassembled WGS sequence"/>
</dbReference>
<organism evidence="2 3">
    <name type="scientific">Candidatus Yanofskybacteria bacterium GW2011_GWD1_39_16</name>
    <dbReference type="NCBI Taxonomy" id="1619030"/>
    <lineage>
        <taxon>Bacteria</taxon>
        <taxon>Candidatus Yanofskyibacteriota</taxon>
    </lineage>
</organism>
<reference evidence="2 3" key="1">
    <citation type="journal article" date="2015" name="Nature">
        <title>rRNA introns, odd ribosomes, and small enigmatic genomes across a large radiation of phyla.</title>
        <authorList>
            <person name="Brown C.T."/>
            <person name="Hug L.A."/>
            <person name="Thomas B.C."/>
            <person name="Sharon I."/>
            <person name="Castelle C.J."/>
            <person name="Singh A."/>
            <person name="Wilkins M.J."/>
            <person name="Williams K.H."/>
            <person name="Banfield J.F."/>
        </authorList>
    </citation>
    <scope>NUCLEOTIDE SEQUENCE [LARGE SCALE GENOMIC DNA]</scope>
</reference>
<dbReference type="InterPro" id="IPR050490">
    <property type="entry name" value="Bact_solute-bd_prot1"/>
</dbReference>
<protein>
    <submittedName>
        <fullName evidence="2">Sugar ABC transporter substrate-binding protein</fullName>
    </submittedName>
</protein>
<dbReference type="PANTHER" id="PTHR43649:SF12">
    <property type="entry name" value="DIACETYLCHITOBIOSE BINDING PROTEIN DASA"/>
    <property type="match status" value="1"/>
</dbReference>
<keyword evidence="1" id="KW-1133">Transmembrane helix</keyword>
<dbReference type="InterPro" id="IPR006059">
    <property type="entry name" value="SBP"/>
</dbReference>
<sequence>MNNKKLYLIIGGVVLIVFFVVVFLIIGNIGGGTGQKVTLSFWGVYDDRNAFEKVIQNFQTANPNIKIIYTLMPYEGYEKELVNALAAGTGPDVLMIHHTWLSKHGDKLIPLPAKIPGDKQPLMTIKTFRDQYVDVAYDDLVQNDQIYALPLYVDTLGLYYNRDLFNAANITRPPQNWDEFNTDVELLTKLDSYGNIVQSGATIGTAKNTNRSTDILMSLMLQSGTNMVDTDRTQATFSTNVDGMAVGERALKYYTDFANPAVRTYCWNDSQHYSVDAFTEGTAAMMINYSHQVANLNAKASKLNFGIAPLPQISNTDIKNYANYWAVAVTNKSQSPDEAWKFITYLTSKEGATAYLTDTGRPSARRDILELQKQDDNLDVFASQALTAKSWYQVDALAIETIFANMIDDVNFHRQSTRDAIQIAESKVSVLMSQQRDRNGQ</sequence>
<dbReference type="Pfam" id="PF13416">
    <property type="entry name" value="SBP_bac_8"/>
    <property type="match status" value="1"/>
</dbReference>
<dbReference type="Gene3D" id="3.40.190.10">
    <property type="entry name" value="Periplasmic binding protein-like II"/>
    <property type="match status" value="1"/>
</dbReference>
<evidence type="ECO:0000256" key="1">
    <source>
        <dbReference type="SAM" id="Phobius"/>
    </source>
</evidence>
<comment type="caution">
    <text evidence="2">The sequence shown here is derived from an EMBL/GenBank/DDBJ whole genome shotgun (WGS) entry which is preliminary data.</text>
</comment>
<dbReference type="SUPFAM" id="SSF53850">
    <property type="entry name" value="Periplasmic binding protein-like II"/>
    <property type="match status" value="1"/>
</dbReference>
<keyword evidence="1" id="KW-0472">Membrane</keyword>
<name>A0A837HPL3_9BACT</name>